<keyword evidence="5" id="KW-0067">ATP-binding</keyword>
<name>A0A381VVW8_9ZZZZ</name>
<evidence type="ECO:0000256" key="4">
    <source>
        <dbReference type="ARBA" id="ARBA00022741"/>
    </source>
</evidence>
<protein>
    <recommendedName>
        <fullName evidence="7">Oligopeptide/dipeptide ABC transporter C-terminal domain-containing protein</fullName>
    </recommendedName>
</protein>
<evidence type="ECO:0000259" key="7">
    <source>
        <dbReference type="Pfam" id="PF08352"/>
    </source>
</evidence>
<dbReference type="PANTHER" id="PTHR43297">
    <property type="entry name" value="OLIGOPEPTIDE TRANSPORT ATP-BINDING PROTEIN APPD"/>
    <property type="match status" value="1"/>
</dbReference>
<gene>
    <name evidence="8" type="ORF">METZ01_LOCUS97290</name>
</gene>
<reference evidence="8" key="1">
    <citation type="submission" date="2018-05" db="EMBL/GenBank/DDBJ databases">
        <authorList>
            <person name="Lanie J.A."/>
            <person name="Ng W.-L."/>
            <person name="Kazmierczak K.M."/>
            <person name="Andrzejewski T.M."/>
            <person name="Davidsen T.M."/>
            <person name="Wayne K.J."/>
            <person name="Tettelin H."/>
            <person name="Glass J.I."/>
            <person name="Rusch D."/>
            <person name="Podicherti R."/>
            <person name="Tsui H.-C.T."/>
            <person name="Winkler M.E."/>
        </authorList>
    </citation>
    <scope>NUCLEOTIDE SEQUENCE</scope>
</reference>
<dbReference type="InterPro" id="IPR050388">
    <property type="entry name" value="ABC_Ni/Peptide_Import"/>
</dbReference>
<keyword evidence="3" id="KW-1003">Cell membrane</keyword>
<feature type="non-terminal residue" evidence="8">
    <location>
        <position position="1"/>
    </location>
</feature>
<evidence type="ECO:0000256" key="1">
    <source>
        <dbReference type="ARBA" id="ARBA00004370"/>
    </source>
</evidence>
<dbReference type="PANTHER" id="PTHR43297:SF2">
    <property type="entry name" value="DIPEPTIDE TRANSPORT ATP-BINDING PROTEIN DPPD"/>
    <property type="match status" value="1"/>
</dbReference>
<dbReference type="GO" id="GO:0016020">
    <property type="term" value="C:membrane"/>
    <property type="evidence" value="ECO:0007669"/>
    <property type="project" value="UniProtKB-SubCell"/>
</dbReference>
<dbReference type="NCBIfam" id="TIGR01727">
    <property type="entry name" value="oligo_HPY"/>
    <property type="match status" value="1"/>
</dbReference>
<dbReference type="AlphaFoldDB" id="A0A381VVW8"/>
<keyword evidence="6" id="KW-0472">Membrane</keyword>
<organism evidence="8">
    <name type="scientific">marine metagenome</name>
    <dbReference type="NCBI Taxonomy" id="408172"/>
    <lineage>
        <taxon>unclassified sequences</taxon>
        <taxon>metagenomes</taxon>
        <taxon>ecological metagenomes</taxon>
    </lineage>
</organism>
<evidence type="ECO:0000256" key="2">
    <source>
        <dbReference type="ARBA" id="ARBA00022448"/>
    </source>
</evidence>
<dbReference type="InterPro" id="IPR013563">
    <property type="entry name" value="Oligopep_ABC_C"/>
</dbReference>
<dbReference type="Pfam" id="PF08352">
    <property type="entry name" value="oligo_HPY"/>
    <property type="match status" value="1"/>
</dbReference>
<dbReference type="GO" id="GO:0005524">
    <property type="term" value="F:ATP binding"/>
    <property type="evidence" value="ECO:0007669"/>
    <property type="project" value="UniProtKB-KW"/>
</dbReference>
<sequence>LELLRNLQTNHGMAMMFITHDLGVVAEICDEVLVMYAGRTAERANVTQLFEIPRHPYSQGLMASIPRLSAPCKVPLPVIDGIVPALDNLPSGCPFSNRCRYSDNKCEKENPPLMDAEPGHQVACHHWQSLSK</sequence>
<dbReference type="Gene3D" id="3.40.50.300">
    <property type="entry name" value="P-loop containing nucleotide triphosphate hydrolases"/>
    <property type="match status" value="1"/>
</dbReference>
<keyword evidence="4" id="KW-0547">Nucleotide-binding</keyword>
<proteinExistence type="predicted"/>
<dbReference type="EMBL" id="UINC01009943">
    <property type="protein sequence ID" value="SVA44436.1"/>
    <property type="molecule type" value="Genomic_DNA"/>
</dbReference>
<keyword evidence="2" id="KW-0813">Transport</keyword>
<evidence type="ECO:0000256" key="3">
    <source>
        <dbReference type="ARBA" id="ARBA00022475"/>
    </source>
</evidence>
<dbReference type="GO" id="GO:0015833">
    <property type="term" value="P:peptide transport"/>
    <property type="evidence" value="ECO:0007669"/>
    <property type="project" value="InterPro"/>
</dbReference>
<dbReference type="SUPFAM" id="SSF52540">
    <property type="entry name" value="P-loop containing nucleoside triphosphate hydrolases"/>
    <property type="match status" value="1"/>
</dbReference>
<evidence type="ECO:0000256" key="6">
    <source>
        <dbReference type="ARBA" id="ARBA00023136"/>
    </source>
</evidence>
<comment type="subcellular location">
    <subcellularLocation>
        <location evidence="1">Membrane</location>
    </subcellularLocation>
</comment>
<evidence type="ECO:0000313" key="8">
    <source>
        <dbReference type="EMBL" id="SVA44436.1"/>
    </source>
</evidence>
<dbReference type="InterPro" id="IPR027417">
    <property type="entry name" value="P-loop_NTPase"/>
</dbReference>
<feature type="domain" description="Oligopeptide/dipeptide ABC transporter C-terminal" evidence="7">
    <location>
        <begin position="42"/>
        <end position="106"/>
    </location>
</feature>
<accession>A0A381VVW8</accession>
<evidence type="ECO:0000256" key="5">
    <source>
        <dbReference type="ARBA" id="ARBA00022840"/>
    </source>
</evidence>